<dbReference type="RefSeq" id="WP_155453077.1">
    <property type="nucleotide sequence ID" value="NZ_WNKX01000003.1"/>
</dbReference>
<sequence length="127" mass="14805">MHESQTSHFYLVRVTENSEFSKFLAEHYSEDDDEPISEFYGSQGEKFCDHDFMETGLRKPNTSLQEFLAPHSYADEWSEALIQEAHTRGLEDANALIFIDKREIDSPRSVKRKGVELFYVGTFEYPI</sequence>
<proteinExistence type="predicted"/>
<dbReference type="AlphaFoldDB" id="A0A6L6QCD2"/>
<reference evidence="1 2" key="1">
    <citation type="submission" date="2019-11" db="EMBL/GenBank/DDBJ databases">
        <title>Type strains purchased from KCTC, JCM and DSMZ.</title>
        <authorList>
            <person name="Lu H."/>
        </authorList>
    </citation>
    <scope>NUCLEOTIDE SEQUENCE [LARGE SCALE GENOMIC DNA]</scope>
    <source>
        <strain evidence="1 2">JCM 31587</strain>
    </source>
</reference>
<evidence type="ECO:0000313" key="1">
    <source>
        <dbReference type="EMBL" id="MTW10142.1"/>
    </source>
</evidence>
<organism evidence="1 2">
    <name type="scientific">Massilia eburnea</name>
    <dbReference type="NCBI Taxonomy" id="1776165"/>
    <lineage>
        <taxon>Bacteria</taxon>
        <taxon>Pseudomonadati</taxon>
        <taxon>Pseudomonadota</taxon>
        <taxon>Betaproteobacteria</taxon>
        <taxon>Burkholderiales</taxon>
        <taxon>Oxalobacteraceae</taxon>
        <taxon>Telluria group</taxon>
        <taxon>Massilia</taxon>
    </lineage>
</organism>
<gene>
    <name evidence="1" type="ORF">GM658_05960</name>
</gene>
<name>A0A6L6QCD2_9BURK</name>
<keyword evidence="2" id="KW-1185">Reference proteome</keyword>
<dbReference type="OrthoDB" id="9155875at2"/>
<dbReference type="EMBL" id="WNKX01000003">
    <property type="protein sequence ID" value="MTW10142.1"/>
    <property type="molecule type" value="Genomic_DNA"/>
</dbReference>
<dbReference type="InterPro" id="IPR025560">
    <property type="entry name" value="Imm22"/>
</dbReference>
<comment type="caution">
    <text evidence="1">The sequence shown here is derived from an EMBL/GenBank/DDBJ whole genome shotgun (WGS) entry which is preliminary data.</text>
</comment>
<accession>A0A6L6QCD2</accession>
<evidence type="ECO:0000313" key="2">
    <source>
        <dbReference type="Proteomes" id="UP000472320"/>
    </source>
</evidence>
<dbReference type="Pfam" id="PF14112">
    <property type="entry name" value="DUF4284"/>
    <property type="match status" value="1"/>
</dbReference>
<dbReference type="Proteomes" id="UP000472320">
    <property type="component" value="Unassembled WGS sequence"/>
</dbReference>
<protein>
    <recommendedName>
        <fullName evidence="3">Immunity protein 22 of polymorphic toxin system</fullName>
    </recommendedName>
</protein>
<evidence type="ECO:0008006" key="3">
    <source>
        <dbReference type="Google" id="ProtNLM"/>
    </source>
</evidence>